<dbReference type="HOGENOM" id="CLU_351278_0_0_1"/>
<evidence type="ECO:0000313" key="2">
    <source>
        <dbReference type="Proteomes" id="UP000019376"/>
    </source>
</evidence>
<dbReference type="EMBL" id="KB644414">
    <property type="protein sequence ID" value="EPS32603.1"/>
    <property type="molecule type" value="Genomic_DNA"/>
</dbReference>
<keyword evidence="2" id="KW-1185">Reference proteome</keyword>
<dbReference type="AlphaFoldDB" id="S8B1B9"/>
<gene>
    <name evidence="1" type="ORF">PDE_07563</name>
</gene>
<organism evidence="1 2">
    <name type="scientific">Penicillium oxalicum (strain 114-2 / CGMCC 5302)</name>
    <name type="common">Penicillium decumbens</name>
    <dbReference type="NCBI Taxonomy" id="933388"/>
    <lineage>
        <taxon>Eukaryota</taxon>
        <taxon>Fungi</taxon>
        <taxon>Dikarya</taxon>
        <taxon>Ascomycota</taxon>
        <taxon>Pezizomycotina</taxon>
        <taxon>Eurotiomycetes</taxon>
        <taxon>Eurotiomycetidae</taxon>
        <taxon>Eurotiales</taxon>
        <taxon>Aspergillaceae</taxon>
        <taxon>Penicillium</taxon>
    </lineage>
</organism>
<dbReference type="Proteomes" id="UP000019376">
    <property type="component" value="Unassembled WGS sequence"/>
</dbReference>
<evidence type="ECO:0000313" key="1">
    <source>
        <dbReference type="EMBL" id="EPS32603.1"/>
    </source>
</evidence>
<dbReference type="PhylomeDB" id="S8B1B9"/>
<proteinExistence type="predicted"/>
<evidence type="ECO:0008006" key="3">
    <source>
        <dbReference type="Google" id="ProtNLM"/>
    </source>
</evidence>
<sequence>MSDPFSAAASAVGIISLGLQVTQQLVTFCQAFQSYDEDVRRVEAKAQSLRRPLRALRDIIEDAQLTNPELAGDLADKALGLQRMVHRLKASVDGDPLSQLIPGGWSGVPFAEKLVSEKMRGRLKKVVHPFRKDGLRDLFADLDGIQNALQTTLSLHSVQKMTRLGMMQEAILEEVQQIRVTLQEYPQGMPPPGLLRSWCDSQSYFSTMSITEMPSEEDMQTESKSETALQLTDESMTDLDSVTVSSTNSCRAVSPINFRSRDRAERAERSFKYLSGFLRIAITASFSLSKGAGGFSIAPSLSVRAIVKYHGSTLNLHSTKVNNREAARRDDFEEVVNNSIRQIQLAFSTGKSRPTDIFYYDLVPDDYNMVSFVDGLVNFDLMTSRNQLPVLERLARFLIESGSVPQNRLNHGALRELLRFGRFGDEEYRLASYLVEHGGPCVLHWDGSLSLVEKFNVKYIVARSTEIITVPDTARILLQESEEELLTGLKSGSIDPHEKVCGTSLLRLAFGWPRGIQILLEAGAHVGHGSLISFWGCPSPLVESDIDFDAFFHSTRLLLEGGCRIRLSTVQVPRSGRLQSLFISVFANRRKRLGRIARSCLPQDVLQELDIREGAVVDLHASRVCELLAARGRSVEWSLWADEKDASVYHNPYLHPDFMQKLLDAGFEDFDSPDSKGVTPLMVNSQSVTSAEKSLERMAWLGSKGADQTYQLPSSRARVAHLLTAQIVGLLLKTLEFWNTETVDFDWSSLVRTISQNRTNLFPCHLIKDTCVCDCSTQGCTVVSVAMRQVLRWSRWREMPSCSTWLKRLMSCIVEWAQHDKWAELAVIRVLTFDAVGLKHSCCIEIDCLRNTNTSQGVHDLVGRDHEEIYEIRAENSYQLDLFNLLITHFELKYNELGLPLMDFVEGYWYPYILAHLLTWDPFSEEHDQATREIGVVLHPEEPDLSQVSLLLCNASPHIRCGDDSFMLAPNFHSDSSSLTCP</sequence>
<dbReference type="OrthoDB" id="1577640at2759"/>
<reference evidence="1 2" key="1">
    <citation type="journal article" date="2013" name="PLoS ONE">
        <title>Genomic and secretomic analyses reveal unique features of the lignocellulolytic enzyme system of Penicillium decumbens.</title>
        <authorList>
            <person name="Liu G."/>
            <person name="Zhang L."/>
            <person name="Wei X."/>
            <person name="Zou G."/>
            <person name="Qin Y."/>
            <person name="Ma L."/>
            <person name="Li J."/>
            <person name="Zheng H."/>
            <person name="Wang S."/>
            <person name="Wang C."/>
            <person name="Xun L."/>
            <person name="Zhao G.-P."/>
            <person name="Zhou Z."/>
            <person name="Qu Y."/>
        </authorList>
    </citation>
    <scope>NUCLEOTIDE SEQUENCE [LARGE SCALE GENOMIC DNA]</scope>
    <source>
        <strain evidence="2">114-2 / CGMCC 5302</strain>
    </source>
</reference>
<name>S8B1B9_PENO1</name>
<dbReference type="eggNOG" id="ENOG502RKYQ">
    <property type="taxonomic scope" value="Eukaryota"/>
</dbReference>
<accession>S8B1B9</accession>
<protein>
    <recommendedName>
        <fullName evidence="3">Fungal N-terminal domain-containing protein</fullName>
    </recommendedName>
</protein>